<gene>
    <name evidence="2" type="ORF">PICST_30500</name>
</gene>
<dbReference type="eggNOG" id="ENOG502QT3R">
    <property type="taxonomic scope" value="Eukaryota"/>
</dbReference>
<dbReference type="OMA" id="DQVTHGD"/>
<dbReference type="InterPro" id="IPR029058">
    <property type="entry name" value="AB_hydrolase_fold"/>
</dbReference>
<dbReference type="FunCoup" id="A3LQZ1">
    <property type="interactions" value="41"/>
</dbReference>
<dbReference type="HOGENOM" id="CLU_061432_0_0_1"/>
<reference evidence="2 3" key="1">
    <citation type="journal article" date="2007" name="Nat. Biotechnol.">
        <title>Genome sequence of the lignocellulose-bioconverting and xylose-fermenting yeast Pichia stipitis.</title>
        <authorList>
            <person name="Jeffries T.W."/>
            <person name="Grigoriev I.V."/>
            <person name="Grimwood J."/>
            <person name="Laplaza J.M."/>
            <person name="Aerts A."/>
            <person name="Salamov A."/>
            <person name="Schmutz J."/>
            <person name="Lindquist E."/>
            <person name="Dehal P."/>
            <person name="Shapiro H."/>
            <person name="Jin Y.S."/>
            <person name="Passoth V."/>
            <person name="Richardson P.M."/>
        </authorList>
    </citation>
    <scope>NUCLEOTIDE SEQUENCE [LARGE SCALE GENOMIC DNA]</scope>
    <source>
        <strain evidence="3">ATCC 58785 / CBS 6054 / NBRC 10063 / NRRL Y-11545</strain>
    </source>
</reference>
<dbReference type="SUPFAM" id="SSF53474">
    <property type="entry name" value="alpha/beta-Hydrolases"/>
    <property type="match status" value="1"/>
</dbReference>
<protein>
    <recommendedName>
        <fullName evidence="1">AB hydrolase-1 domain-containing protein</fullName>
    </recommendedName>
</protein>
<dbReference type="PANTHER" id="PTHR43194">
    <property type="entry name" value="HYDROLASE ALPHA/BETA FOLD FAMILY"/>
    <property type="match status" value="1"/>
</dbReference>
<dbReference type="InterPro" id="IPR050228">
    <property type="entry name" value="Carboxylesterase_BioH"/>
</dbReference>
<dbReference type="Proteomes" id="UP000002258">
    <property type="component" value="Chromosome 3"/>
</dbReference>
<dbReference type="STRING" id="322104.A3LQZ1"/>
<name>A3LQZ1_PICST</name>
<dbReference type="Gene3D" id="3.40.50.1820">
    <property type="entry name" value="alpha/beta hydrolase"/>
    <property type="match status" value="1"/>
</dbReference>
<evidence type="ECO:0000259" key="1">
    <source>
        <dbReference type="Pfam" id="PF12697"/>
    </source>
</evidence>
<dbReference type="KEGG" id="pic:PICST_30500"/>
<dbReference type="EMBL" id="CP000497">
    <property type="protein sequence ID" value="ABN65643.2"/>
    <property type="molecule type" value="Genomic_DNA"/>
</dbReference>
<dbReference type="InterPro" id="IPR000073">
    <property type="entry name" value="AB_hydrolase_1"/>
</dbReference>
<accession>A3LQZ1</accession>
<dbReference type="Pfam" id="PF12697">
    <property type="entry name" value="Abhydrolase_6"/>
    <property type="match status" value="1"/>
</dbReference>
<proteinExistence type="predicted"/>
<dbReference type="PANTHER" id="PTHR43194:SF2">
    <property type="entry name" value="PEROXISOMAL MEMBRANE PROTEIN LPX1"/>
    <property type="match status" value="1"/>
</dbReference>
<evidence type="ECO:0000313" key="3">
    <source>
        <dbReference type="Proteomes" id="UP000002258"/>
    </source>
</evidence>
<dbReference type="RefSeq" id="XP_001383672.2">
    <property type="nucleotide sequence ID" value="XM_001383635.1"/>
</dbReference>
<feature type="domain" description="AB hydrolase-1" evidence="1">
    <location>
        <begin position="50"/>
        <end position="328"/>
    </location>
</feature>
<evidence type="ECO:0000313" key="2">
    <source>
        <dbReference type="EMBL" id="ABN65643.2"/>
    </source>
</evidence>
<dbReference type="AlphaFoldDB" id="A3LQZ1"/>
<keyword evidence="3" id="KW-1185">Reference proteome</keyword>
<organism evidence="2 3">
    <name type="scientific">Scheffersomyces stipitis (strain ATCC 58785 / CBS 6054 / NBRC 10063 / NRRL Y-11545)</name>
    <name type="common">Yeast</name>
    <name type="synonym">Pichia stipitis</name>
    <dbReference type="NCBI Taxonomy" id="322104"/>
    <lineage>
        <taxon>Eukaryota</taxon>
        <taxon>Fungi</taxon>
        <taxon>Dikarya</taxon>
        <taxon>Ascomycota</taxon>
        <taxon>Saccharomycotina</taxon>
        <taxon>Pichiomycetes</taxon>
        <taxon>Debaryomycetaceae</taxon>
        <taxon>Scheffersomyces</taxon>
    </lineage>
</organism>
<dbReference type="OrthoDB" id="94039at2759"/>
<sequence>MSFDLEKKITTAHIPRASGSTILASDTLNVVYNKYKSTAAIPTDAIRYNLIFSHGTGMNKSIWHYHIKSLFEWSQKSNGKIYIDSVIAIDAAGHGDSGVINRNKLGWIFRWDEGGKDIIEVVRNEHRTTGDFQNNFKSRNILIGHSMGGFSSLLAAFYEPDLFDATVPIEPVVYLDSRSTRKFSQRFSIIGKMIINEFDTKQAFEDFFKVHSFYKNIDPKVMDDFLNDELLEVIDPKTKDVKYRIKSSSQAQMAGYVSSALVLPLGMDIYKHIRVPIAHVIGKNAKWNPPESTEFFRGSVNPDFLAATYDIEGGEHLVNAEKPDDLLEVLKDFILKRKVEFKSTAAQLPEQKAEGLRQKVFESEIPKLLNGDLGTLYGIQHTALAKASKL</sequence>
<dbReference type="GeneID" id="4837816"/>
<dbReference type="InParanoid" id="A3LQZ1"/>